<feature type="transmembrane region" description="Helical" evidence="6">
    <location>
        <begin position="401"/>
        <end position="423"/>
    </location>
</feature>
<feature type="transmembrane region" description="Helical" evidence="6">
    <location>
        <begin position="12"/>
        <end position="37"/>
    </location>
</feature>
<dbReference type="InterPro" id="IPR011701">
    <property type="entry name" value="MFS"/>
</dbReference>
<protein>
    <recommendedName>
        <fullName evidence="9">Major facilitator superfamily (MFS) profile domain-containing protein</fullName>
    </recommendedName>
</protein>
<dbReference type="Pfam" id="PF07690">
    <property type="entry name" value="MFS_1"/>
    <property type="match status" value="1"/>
</dbReference>
<evidence type="ECO:0000256" key="5">
    <source>
        <dbReference type="ARBA" id="ARBA00023136"/>
    </source>
</evidence>
<dbReference type="GO" id="GO:0022857">
    <property type="term" value="F:transmembrane transporter activity"/>
    <property type="evidence" value="ECO:0007669"/>
    <property type="project" value="InterPro"/>
</dbReference>
<feature type="transmembrane region" description="Helical" evidence="6">
    <location>
        <begin position="271"/>
        <end position="295"/>
    </location>
</feature>
<evidence type="ECO:0000256" key="4">
    <source>
        <dbReference type="ARBA" id="ARBA00022989"/>
    </source>
</evidence>
<organism evidence="7 8">
    <name type="scientific">Caenorhabditis auriculariae</name>
    <dbReference type="NCBI Taxonomy" id="2777116"/>
    <lineage>
        <taxon>Eukaryota</taxon>
        <taxon>Metazoa</taxon>
        <taxon>Ecdysozoa</taxon>
        <taxon>Nematoda</taxon>
        <taxon>Chromadorea</taxon>
        <taxon>Rhabditida</taxon>
        <taxon>Rhabditina</taxon>
        <taxon>Rhabditomorpha</taxon>
        <taxon>Rhabditoidea</taxon>
        <taxon>Rhabditidae</taxon>
        <taxon>Peloderinae</taxon>
        <taxon>Caenorhabditis</taxon>
    </lineage>
</organism>
<dbReference type="SUPFAM" id="SSF103473">
    <property type="entry name" value="MFS general substrate transporter"/>
    <property type="match status" value="1"/>
</dbReference>
<dbReference type="OrthoDB" id="370281at2759"/>
<dbReference type="EMBL" id="CAJGYM010000050">
    <property type="protein sequence ID" value="CAD6195048.1"/>
    <property type="molecule type" value="Genomic_DNA"/>
</dbReference>
<feature type="transmembrane region" description="Helical" evidence="6">
    <location>
        <begin position="49"/>
        <end position="71"/>
    </location>
</feature>
<feature type="transmembrane region" description="Helical" evidence="6">
    <location>
        <begin position="429"/>
        <end position="447"/>
    </location>
</feature>
<feature type="transmembrane region" description="Helical" evidence="6">
    <location>
        <begin position="105"/>
        <end position="123"/>
    </location>
</feature>
<sequence>MRVIVESSWPVVFLMGLFSLIQSTQTTMFVATMYPYMKKLHAEASEHNFGIIVTTAGIGHCIGCAALGYWSSVTDKMKWPMMVGFVLTLASNFVYLMLEMVPRGGVFYILVFARFLAGLGLGNTTTMRTCAVASSSSDDRSKAMAVVAGGRALGVVVGPALQLIFLLVLGEDGISLPIINLHSNNAPAVLGIILTLFGLLFSLHPFVQVEEYAVAESMKNMEDDENYPEPDRIAMFVCVLTRYVQHFTQIGLETLAPVYIMMMFSVRREEAVGTISSIFLATGVISSALYIAMISSGLSSLINTRKCNIAVLLVFIGYLLSTYQWHFLQHYVKQSTADGLDGGCDFAKFPWCWDLNTSSEWVFFVGYMISFGACVPFLTVTDATLFSKLLNPLQQAAQQSLFDISSTFAKVVAPVLVTAIYTYYGPRRVWEVLLVQLIVTAGFWIGFSKRMVPLHPKPRPVFTLW</sequence>
<keyword evidence="5 6" id="KW-0472">Membrane</keyword>
<accession>A0A8S1HKR7</accession>
<keyword evidence="8" id="KW-1185">Reference proteome</keyword>
<evidence type="ECO:0000256" key="3">
    <source>
        <dbReference type="ARBA" id="ARBA00022692"/>
    </source>
</evidence>
<gene>
    <name evidence="7" type="ORF">CAUJ_LOCUS10967</name>
</gene>
<evidence type="ECO:0000256" key="2">
    <source>
        <dbReference type="ARBA" id="ARBA00022448"/>
    </source>
</evidence>
<keyword evidence="3 6" id="KW-0812">Transmembrane</keyword>
<evidence type="ECO:0000313" key="7">
    <source>
        <dbReference type="EMBL" id="CAD6195048.1"/>
    </source>
</evidence>
<dbReference type="InterPro" id="IPR051068">
    <property type="entry name" value="MFS_Domain-Containing_Protein"/>
</dbReference>
<name>A0A8S1HKR7_9PELO</name>
<proteinExistence type="predicted"/>
<feature type="transmembrane region" description="Helical" evidence="6">
    <location>
        <begin position="361"/>
        <end position="380"/>
    </location>
</feature>
<dbReference type="CDD" id="cd17326">
    <property type="entry name" value="MFS_MFSD8"/>
    <property type="match status" value="1"/>
</dbReference>
<feature type="transmembrane region" description="Helical" evidence="6">
    <location>
        <begin position="77"/>
        <end position="98"/>
    </location>
</feature>
<dbReference type="PANTHER" id="PTHR23510">
    <property type="entry name" value="INNER MEMBRANE TRANSPORT PROTEIN YAJR"/>
    <property type="match status" value="1"/>
</dbReference>
<keyword evidence="2" id="KW-0813">Transport</keyword>
<comment type="caution">
    <text evidence="7">The sequence shown here is derived from an EMBL/GenBank/DDBJ whole genome shotgun (WGS) entry which is preliminary data.</text>
</comment>
<feature type="transmembrane region" description="Helical" evidence="6">
    <location>
        <begin position="307"/>
        <end position="325"/>
    </location>
</feature>
<dbReference type="PANTHER" id="PTHR23510:SF3">
    <property type="entry name" value="MAJOR FACILITATOR SUPERFAMILY DOMAIN-CONTAINING PROTEIN 8"/>
    <property type="match status" value="1"/>
</dbReference>
<dbReference type="GO" id="GO:0012505">
    <property type="term" value="C:endomembrane system"/>
    <property type="evidence" value="ECO:0007669"/>
    <property type="project" value="UniProtKB-SubCell"/>
</dbReference>
<evidence type="ECO:0000256" key="1">
    <source>
        <dbReference type="ARBA" id="ARBA00004127"/>
    </source>
</evidence>
<keyword evidence="4 6" id="KW-1133">Transmembrane helix</keyword>
<dbReference type="GO" id="GO:0005765">
    <property type="term" value="C:lysosomal membrane"/>
    <property type="evidence" value="ECO:0007669"/>
    <property type="project" value="TreeGrafter"/>
</dbReference>
<dbReference type="Gene3D" id="1.20.1250.20">
    <property type="entry name" value="MFS general substrate transporter like domains"/>
    <property type="match status" value="1"/>
</dbReference>
<dbReference type="InterPro" id="IPR036259">
    <property type="entry name" value="MFS_trans_sf"/>
</dbReference>
<feature type="transmembrane region" description="Helical" evidence="6">
    <location>
        <begin position="188"/>
        <end position="207"/>
    </location>
</feature>
<dbReference type="Proteomes" id="UP000835052">
    <property type="component" value="Unassembled WGS sequence"/>
</dbReference>
<evidence type="ECO:0008006" key="9">
    <source>
        <dbReference type="Google" id="ProtNLM"/>
    </source>
</evidence>
<reference evidence="7" key="1">
    <citation type="submission" date="2020-10" db="EMBL/GenBank/DDBJ databases">
        <authorList>
            <person name="Kikuchi T."/>
        </authorList>
    </citation>
    <scope>NUCLEOTIDE SEQUENCE</scope>
    <source>
        <strain evidence="7">NKZ352</strain>
    </source>
</reference>
<evidence type="ECO:0000256" key="6">
    <source>
        <dbReference type="SAM" id="Phobius"/>
    </source>
</evidence>
<comment type="subcellular location">
    <subcellularLocation>
        <location evidence="1">Endomembrane system</location>
        <topology evidence="1">Multi-pass membrane protein</topology>
    </subcellularLocation>
</comment>
<feature type="transmembrane region" description="Helical" evidence="6">
    <location>
        <begin position="143"/>
        <end position="168"/>
    </location>
</feature>
<evidence type="ECO:0000313" key="8">
    <source>
        <dbReference type="Proteomes" id="UP000835052"/>
    </source>
</evidence>
<dbReference type="AlphaFoldDB" id="A0A8S1HKR7"/>